<gene>
    <name evidence="2" type="ORF">M9458_028992</name>
</gene>
<accession>A0ABD0PRW7</accession>
<evidence type="ECO:0000313" key="2">
    <source>
        <dbReference type="EMBL" id="KAL0176662.1"/>
    </source>
</evidence>
<dbReference type="AlphaFoldDB" id="A0ABD0PRW7"/>
<feature type="non-terminal residue" evidence="2">
    <location>
        <position position="1"/>
    </location>
</feature>
<reference evidence="2 3" key="1">
    <citation type="submission" date="2024-05" db="EMBL/GenBank/DDBJ databases">
        <title>Genome sequencing and assembly of Indian major carp, Cirrhinus mrigala (Hamilton, 1822).</title>
        <authorList>
            <person name="Mohindra V."/>
            <person name="Chowdhury L.M."/>
            <person name="Lal K."/>
            <person name="Jena J.K."/>
        </authorList>
    </citation>
    <scope>NUCLEOTIDE SEQUENCE [LARGE SCALE GENOMIC DNA]</scope>
    <source>
        <strain evidence="2">CM1030</strain>
        <tissue evidence="2">Blood</tissue>
    </source>
</reference>
<evidence type="ECO:0000256" key="1">
    <source>
        <dbReference type="SAM" id="MobiDB-lite"/>
    </source>
</evidence>
<dbReference type="EMBL" id="JAMKFB020000014">
    <property type="protein sequence ID" value="KAL0176662.1"/>
    <property type="molecule type" value="Genomic_DNA"/>
</dbReference>
<evidence type="ECO:0000313" key="3">
    <source>
        <dbReference type="Proteomes" id="UP001529510"/>
    </source>
</evidence>
<organism evidence="2 3">
    <name type="scientific">Cirrhinus mrigala</name>
    <name type="common">Mrigala</name>
    <dbReference type="NCBI Taxonomy" id="683832"/>
    <lineage>
        <taxon>Eukaryota</taxon>
        <taxon>Metazoa</taxon>
        <taxon>Chordata</taxon>
        <taxon>Craniata</taxon>
        <taxon>Vertebrata</taxon>
        <taxon>Euteleostomi</taxon>
        <taxon>Actinopterygii</taxon>
        <taxon>Neopterygii</taxon>
        <taxon>Teleostei</taxon>
        <taxon>Ostariophysi</taxon>
        <taxon>Cypriniformes</taxon>
        <taxon>Cyprinidae</taxon>
        <taxon>Labeoninae</taxon>
        <taxon>Labeonini</taxon>
        <taxon>Cirrhinus</taxon>
    </lineage>
</organism>
<keyword evidence="3" id="KW-1185">Reference proteome</keyword>
<sequence>TVVKEEDKEKEKEKEKEREKEQRERERVTRGSTGGVMAKEEREKASTSSSQSEDLAAERCAMIGGPKRKEIEQLKIVRVDL</sequence>
<name>A0ABD0PRW7_CIRMR</name>
<comment type="caution">
    <text evidence="2">The sequence shown here is derived from an EMBL/GenBank/DDBJ whole genome shotgun (WGS) entry which is preliminary data.</text>
</comment>
<feature type="compositionally biased region" description="Basic and acidic residues" evidence="1">
    <location>
        <begin position="1"/>
        <end position="29"/>
    </location>
</feature>
<feature type="region of interest" description="Disordered" evidence="1">
    <location>
        <begin position="1"/>
        <end position="57"/>
    </location>
</feature>
<dbReference type="Proteomes" id="UP001529510">
    <property type="component" value="Unassembled WGS sequence"/>
</dbReference>
<feature type="non-terminal residue" evidence="2">
    <location>
        <position position="81"/>
    </location>
</feature>
<protein>
    <submittedName>
        <fullName evidence="2">Uncharacterized protein</fullName>
    </submittedName>
</protein>
<proteinExistence type="predicted"/>